<sequence length="140" mass="15907">MKFLKFVLITIIVLVILGYGIYHFGTKVASDKLVDTISTELVNSGEMEEIKQSIENDPELMSFLEDAKSINESKLPFRTKEEATKVLIKKVGITELNDIREQVQEGTISKEIVLEKVQGKLTEEEILALKVIAYKELYNQ</sequence>
<dbReference type="Proteomes" id="UP000306477">
    <property type="component" value="Unassembled WGS sequence"/>
</dbReference>
<gene>
    <name evidence="2" type="ORF">E1I69_05565</name>
</gene>
<dbReference type="EMBL" id="SLUB01000006">
    <property type="protein sequence ID" value="THE13969.1"/>
    <property type="molecule type" value="Genomic_DNA"/>
</dbReference>
<protein>
    <recommendedName>
        <fullName evidence="4">Phenylalanyl-tRNA synthetase subunit beta</fullName>
    </recommendedName>
</protein>
<comment type="caution">
    <text evidence="2">The sequence shown here is derived from an EMBL/GenBank/DDBJ whole genome shotgun (WGS) entry which is preliminary data.</text>
</comment>
<name>A0A4S3PVW1_9BACI</name>
<keyword evidence="1" id="KW-1133">Transmembrane helix</keyword>
<dbReference type="RefSeq" id="WP_136378608.1">
    <property type="nucleotide sequence ID" value="NZ_SLUB01000006.1"/>
</dbReference>
<dbReference type="AlphaFoldDB" id="A0A4S3PVW1"/>
<accession>A0A4S3PVW1</accession>
<evidence type="ECO:0000313" key="2">
    <source>
        <dbReference type="EMBL" id="THE13969.1"/>
    </source>
</evidence>
<dbReference type="OrthoDB" id="2427603at2"/>
<evidence type="ECO:0000313" key="3">
    <source>
        <dbReference type="Proteomes" id="UP000306477"/>
    </source>
</evidence>
<reference evidence="2 3" key="1">
    <citation type="journal article" date="2019" name="Indoor Air">
        <title>Impacts of indoor surface finishes on bacterial viability.</title>
        <authorList>
            <person name="Hu J."/>
            <person name="Maamar S.B."/>
            <person name="Glawe A.J."/>
            <person name="Gottel N."/>
            <person name="Gilbert J.A."/>
            <person name="Hartmann E.M."/>
        </authorList>
    </citation>
    <scope>NUCLEOTIDE SEQUENCE [LARGE SCALE GENOMIC DNA]</scope>
    <source>
        <strain evidence="2 3">AF060A6</strain>
    </source>
</reference>
<keyword evidence="3" id="KW-1185">Reference proteome</keyword>
<proteinExistence type="predicted"/>
<evidence type="ECO:0000256" key="1">
    <source>
        <dbReference type="SAM" id="Phobius"/>
    </source>
</evidence>
<keyword evidence="1" id="KW-0812">Transmembrane</keyword>
<keyword evidence="1" id="KW-0472">Membrane</keyword>
<feature type="transmembrane region" description="Helical" evidence="1">
    <location>
        <begin position="6"/>
        <end position="24"/>
    </location>
</feature>
<evidence type="ECO:0008006" key="4">
    <source>
        <dbReference type="Google" id="ProtNLM"/>
    </source>
</evidence>
<organism evidence="2 3">
    <name type="scientific">Bacillus timonensis</name>
    <dbReference type="NCBI Taxonomy" id="1033734"/>
    <lineage>
        <taxon>Bacteria</taxon>
        <taxon>Bacillati</taxon>
        <taxon>Bacillota</taxon>
        <taxon>Bacilli</taxon>
        <taxon>Bacillales</taxon>
        <taxon>Bacillaceae</taxon>
        <taxon>Bacillus</taxon>
    </lineage>
</organism>